<organism evidence="2 3">
    <name type="scientific">Metamycoplasma hyosynoviae</name>
    <dbReference type="NCBI Taxonomy" id="29559"/>
    <lineage>
        <taxon>Bacteria</taxon>
        <taxon>Bacillati</taxon>
        <taxon>Mycoplasmatota</taxon>
        <taxon>Mycoplasmoidales</taxon>
        <taxon>Metamycoplasmataceae</taxon>
        <taxon>Metamycoplasma</taxon>
    </lineage>
</organism>
<evidence type="ECO:0000256" key="1">
    <source>
        <dbReference type="SAM" id="MobiDB-lite"/>
    </source>
</evidence>
<evidence type="ECO:0000313" key="2">
    <source>
        <dbReference type="EMBL" id="UTO26114.1"/>
    </source>
</evidence>
<evidence type="ECO:0000313" key="3">
    <source>
        <dbReference type="Proteomes" id="UP001059349"/>
    </source>
</evidence>
<name>A0A9Q9BRN7_9BACT</name>
<dbReference type="GeneID" id="75105028"/>
<dbReference type="EMBL" id="CP101127">
    <property type="protein sequence ID" value="UTO26114.1"/>
    <property type="molecule type" value="Genomic_DNA"/>
</dbReference>
<dbReference type="RefSeq" id="WP_036445086.1">
    <property type="nucleotide sequence ID" value="NZ_CP101127.1"/>
</dbReference>
<dbReference type="Proteomes" id="UP001059349">
    <property type="component" value="Chromosome"/>
</dbReference>
<gene>
    <name evidence="2" type="ORF">NMG93_00905</name>
</gene>
<dbReference type="AlphaFoldDB" id="A0A9Q9BRN7"/>
<accession>A0A9Q9BRN7</accession>
<proteinExistence type="predicted"/>
<reference evidence="2" key="1">
    <citation type="submission" date="2022-07" db="EMBL/GenBank/DDBJ databases">
        <title>Complete genome of Mycoplasma hyosynoviae B1.</title>
        <authorList>
            <person name="Spergser J."/>
        </authorList>
    </citation>
    <scope>NUCLEOTIDE SEQUENCE</scope>
    <source>
        <strain evidence="2">B1</strain>
    </source>
</reference>
<feature type="region of interest" description="Disordered" evidence="1">
    <location>
        <begin position="1"/>
        <end position="20"/>
    </location>
</feature>
<protein>
    <submittedName>
        <fullName evidence="2">Uncharacterized protein</fullName>
    </submittedName>
</protein>
<sequence>MKKANYKKNPLPNPKYDAMIDPSTGTKKQLVLIDFSKIGKTFEDAYSKDSKEWKYPKLSKLPYNARFLFVPHNEQE</sequence>